<proteinExistence type="predicted"/>
<dbReference type="KEGG" id="gog:C1280_33420"/>
<protein>
    <submittedName>
        <fullName evidence="1">Uncharacterized protein</fullName>
    </submittedName>
</protein>
<dbReference type="AlphaFoldDB" id="A0A2Z3H6M5"/>
<reference evidence="1 2" key="1">
    <citation type="submission" date="2018-01" db="EMBL/GenBank/DDBJ databases">
        <title>G. obscuriglobus.</title>
        <authorList>
            <person name="Franke J."/>
            <person name="Blomberg W."/>
            <person name="Selmecki A."/>
        </authorList>
    </citation>
    <scope>NUCLEOTIDE SEQUENCE [LARGE SCALE GENOMIC DNA]</scope>
    <source>
        <strain evidence="1 2">DSM 5831</strain>
    </source>
</reference>
<name>A0A2Z3H6M5_9BACT</name>
<evidence type="ECO:0000313" key="1">
    <source>
        <dbReference type="EMBL" id="AWM41418.1"/>
    </source>
</evidence>
<gene>
    <name evidence="1" type="ORF">C1280_33420</name>
</gene>
<organism evidence="1 2">
    <name type="scientific">Gemmata obscuriglobus</name>
    <dbReference type="NCBI Taxonomy" id="114"/>
    <lineage>
        <taxon>Bacteria</taxon>
        <taxon>Pseudomonadati</taxon>
        <taxon>Planctomycetota</taxon>
        <taxon>Planctomycetia</taxon>
        <taxon>Gemmatales</taxon>
        <taxon>Gemmataceae</taxon>
        <taxon>Gemmata</taxon>
    </lineage>
</organism>
<dbReference type="Proteomes" id="UP000245802">
    <property type="component" value="Chromosome"/>
</dbReference>
<evidence type="ECO:0000313" key="2">
    <source>
        <dbReference type="Proteomes" id="UP000245802"/>
    </source>
</evidence>
<dbReference type="EMBL" id="CP025958">
    <property type="protein sequence ID" value="AWM41418.1"/>
    <property type="molecule type" value="Genomic_DNA"/>
</dbReference>
<keyword evidence="2" id="KW-1185">Reference proteome</keyword>
<sequence length="60" mass="6254">MTSGHVFLYSPNGQLVFEGGITDGRGHEGENPGLWAASARLSGTEGTPVSFPVFGCTLQD</sequence>
<accession>A0A2Z3H6M5</accession>